<evidence type="ECO:0000313" key="2">
    <source>
        <dbReference type="Proteomes" id="UP001307889"/>
    </source>
</evidence>
<sequence>MRVNGRTVLETKKNTSISIRCGASELSSVKNERIALATAVRNRGRGRLADAVSWPMRRRPYRQLRAGLQQGHIAACELAQSAPLGLSAQFCEKIGRYLTSALLKWAAAPVSTNSNSLPVLVTGD</sequence>
<organism evidence="1 2">
    <name type="scientific">Nesidiocoris tenuis</name>
    <dbReference type="NCBI Taxonomy" id="355587"/>
    <lineage>
        <taxon>Eukaryota</taxon>
        <taxon>Metazoa</taxon>
        <taxon>Ecdysozoa</taxon>
        <taxon>Arthropoda</taxon>
        <taxon>Hexapoda</taxon>
        <taxon>Insecta</taxon>
        <taxon>Pterygota</taxon>
        <taxon>Neoptera</taxon>
        <taxon>Paraneoptera</taxon>
        <taxon>Hemiptera</taxon>
        <taxon>Heteroptera</taxon>
        <taxon>Panheteroptera</taxon>
        <taxon>Cimicomorpha</taxon>
        <taxon>Miridae</taxon>
        <taxon>Dicyphina</taxon>
        <taxon>Nesidiocoris</taxon>
    </lineage>
</organism>
<accession>A0ABN7A507</accession>
<protein>
    <submittedName>
        <fullName evidence="1">Uncharacterized protein</fullName>
    </submittedName>
</protein>
<proteinExistence type="predicted"/>
<evidence type="ECO:0000313" key="1">
    <source>
        <dbReference type="EMBL" id="BES87252.1"/>
    </source>
</evidence>
<dbReference type="EMBL" id="AP028909">
    <property type="protein sequence ID" value="BES87252.1"/>
    <property type="molecule type" value="Genomic_DNA"/>
</dbReference>
<keyword evidence="2" id="KW-1185">Reference proteome</keyword>
<reference evidence="1 2" key="1">
    <citation type="submission" date="2023-09" db="EMBL/GenBank/DDBJ databases">
        <title>Nesidiocoris tenuis whole genome shotgun sequence.</title>
        <authorList>
            <person name="Shibata T."/>
            <person name="Shimoda M."/>
            <person name="Kobayashi T."/>
            <person name="Uehara T."/>
        </authorList>
    </citation>
    <scope>NUCLEOTIDE SEQUENCE [LARGE SCALE GENOMIC DNA]</scope>
    <source>
        <strain evidence="1 2">Japan</strain>
    </source>
</reference>
<name>A0ABN7A507_9HEMI</name>
<dbReference type="Proteomes" id="UP001307889">
    <property type="component" value="Chromosome 1"/>
</dbReference>
<gene>
    <name evidence="1" type="ORF">NTJ_00056</name>
</gene>